<dbReference type="AlphaFoldDB" id="A0AAW0N6B7"/>
<protein>
    <recommendedName>
        <fullName evidence="3">Ig-like domain-containing protein</fullName>
    </recommendedName>
</protein>
<organism evidence="4 5">
    <name type="scientific">Mugilogobius chulae</name>
    <name type="common">yellowstripe goby</name>
    <dbReference type="NCBI Taxonomy" id="88201"/>
    <lineage>
        <taxon>Eukaryota</taxon>
        <taxon>Metazoa</taxon>
        <taxon>Chordata</taxon>
        <taxon>Craniata</taxon>
        <taxon>Vertebrata</taxon>
        <taxon>Euteleostomi</taxon>
        <taxon>Actinopterygii</taxon>
        <taxon>Neopterygii</taxon>
        <taxon>Teleostei</taxon>
        <taxon>Neoteleostei</taxon>
        <taxon>Acanthomorphata</taxon>
        <taxon>Gobiaria</taxon>
        <taxon>Gobiiformes</taxon>
        <taxon>Gobioidei</taxon>
        <taxon>Gobiidae</taxon>
        <taxon>Gobionellinae</taxon>
        <taxon>Mugilogobius</taxon>
    </lineage>
</organism>
<dbReference type="PROSITE" id="PS50835">
    <property type="entry name" value="IG_LIKE"/>
    <property type="match status" value="3"/>
</dbReference>
<feature type="domain" description="Ig-like" evidence="3">
    <location>
        <begin position="414"/>
        <end position="512"/>
    </location>
</feature>
<dbReference type="SMART" id="SM00409">
    <property type="entry name" value="IG"/>
    <property type="match status" value="4"/>
</dbReference>
<evidence type="ECO:0000313" key="5">
    <source>
        <dbReference type="Proteomes" id="UP001460270"/>
    </source>
</evidence>
<dbReference type="Gene3D" id="2.60.40.10">
    <property type="entry name" value="Immunoglobulins"/>
    <property type="match status" value="4"/>
</dbReference>
<dbReference type="GO" id="GO:0070374">
    <property type="term" value="P:positive regulation of ERK1 and ERK2 cascade"/>
    <property type="evidence" value="ECO:0007669"/>
    <property type="project" value="TreeGrafter"/>
</dbReference>
<feature type="transmembrane region" description="Helical" evidence="2">
    <location>
        <begin position="817"/>
        <end position="840"/>
    </location>
</feature>
<dbReference type="Proteomes" id="UP001460270">
    <property type="component" value="Unassembled WGS sequence"/>
</dbReference>
<dbReference type="InterPro" id="IPR003598">
    <property type="entry name" value="Ig_sub2"/>
</dbReference>
<evidence type="ECO:0000259" key="3">
    <source>
        <dbReference type="PROSITE" id="PS50835"/>
    </source>
</evidence>
<feature type="region of interest" description="Disordered" evidence="1">
    <location>
        <begin position="791"/>
        <end position="812"/>
    </location>
</feature>
<keyword evidence="2" id="KW-0472">Membrane</keyword>
<evidence type="ECO:0000256" key="2">
    <source>
        <dbReference type="SAM" id="Phobius"/>
    </source>
</evidence>
<feature type="transmembrane region" description="Helical" evidence="2">
    <location>
        <begin position="176"/>
        <end position="199"/>
    </location>
</feature>
<gene>
    <name evidence="4" type="ORF">WMY93_025090</name>
</gene>
<dbReference type="GO" id="GO:0042110">
    <property type="term" value="P:T cell activation"/>
    <property type="evidence" value="ECO:0007669"/>
    <property type="project" value="TreeGrafter"/>
</dbReference>
<feature type="domain" description="Ig-like" evidence="3">
    <location>
        <begin position="17"/>
        <end position="102"/>
    </location>
</feature>
<dbReference type="SMART" id="SM00408">
    <property type="entry name" value="IGc2"/>
    <property type="match status" value="3"/>
</dbReference>
<evidence type="ECO:0000313" key="4">
    <source>
        <dbReference type="EMBL" id="KAK7889530.1"/>
    </source>
</evidence>
<dbReference type="InterPro" id="IPR007110">
    <property type="entry name" value="Ig-like_dom"/>
</dbReference>
<evidence type="ECO:0000256" key="1">
    <source>
        <dbReference type="SAM" id="MobiDB-lite"/>
    </source>
</evidence>
<dbReference type="PANTHER" id="PTHR11422">
    <property type="entry name" value="T-CELL SURFACE GLYCOPROTEIN CD4"/>
    <property type="match status" value="1"/>
</dbReference>
<dbReference type="SUPFAM" id="SSF48726">
    <property type="entry name" value="Immunoglobulin"/>
    <property type="match status" value="4"/>
</dbReference>
<keyword evidence="2" id="KW-1133">Transmembrane helix</keyword>
<dbReference type="GO" id="GO:1990782">
    <property type="term" value="F:protein tyrosine kinase binding"/>
    <property type="evidence" value="ECO:0007669"/>
    <property type="project" value="TreeGrafter"/>
</dbReference>
<feature type="domain" description="Ig-like" evidence="3">
    <location>
        <begin position="603"/>
        <end position="698"/>
    </location>
</feature>
<dbReference type="GO" id="GO:0042289">
    <property type="term" value="F:MHC class II protein binding"/>
    <property type="evidence" value="ECO:0007669"/>
    <property type="project" value="TreeGrafter"/>
</dbReference>
<name>A0AAW0N6B7_9GOBI</name>
<accession>A0AAW0N6B7</accession>
<dbReference type="PANTHER" id="PTHR11422:SF5">
    <property type="entry name" value="DIVERSE IMMUNOGLOBULIN DOMAIN-CONTAINING PROTEIN 1.1 ISOFORM X1-RELATED"/>
    <property type="match status" value="1"/>
</dbReference>
<dbReference type="InterPro" id="IPR013783">
    <property type="entry name" value="Ig-like_fold"/>
</dbReference>
<reference evidence="5" key="1">
    <citation type="submission" date="2024-04" db="EMBL/GenBank/DDBJ databases">
        <title>Salinicola lusitanus LLJ914,a marine bacterium isolated from the Okinawa Trough.</title>
        <authorList>
            <person name="Li J."/>
        </authorList>
    </citation>
    <scope>NUCLEOTIDE SEQUENCE [LARGE SCALE GENOMIC DNA]</scope>
</reference>
<dbReference type="InterPro" id="IPR036179">
    <property type="entry name" value="Ig-like_dom_sf"/>
</dbReference>
<comment type="caution">
    <text evidence="4">The sequence shown here is derived from an EMBL/GenBank/DDBJ whole genome shotgun (WGS) entry which is preliminary data.</text>
</comment>
<dbReference type="GO" id="GO:0009897">
    <property type="term" value="C:external side of plasma membrane"/>
    <property type="evidence" value="ECO:0007669"/>
    <property type="project" value="TreeGrafter"/>
</dbReference>
<proteinExistence type="predicted"/>
<keyword evidence="2" id="KW-0812">Transmembrane</keyword>
<keyword evidence="5" id="KW-1185">Reference proteome</keyword>
<dbReference type="GO" id="GO:0045121">
    <property type="term" value="C:membrane raft"/>
    <property type="evidence" value="ECO:0007669"/>
    <property type="project" value="TreeGrafter"/>
</dbReference>
<dbReference type="InterPro" id="IPR003599">
    <property type="entry name" value="Ig_sub"/>
</dbReference>
<dbReference type="GO" id="GO:0035723">
    <property type="term" value="P:interleukin-15-mediated signaling pathway"/>
    <property type="evidence" value="ECO:0007669"/>
    <property type="project" value="TreeGrafter"/>
</dbReference>
<dbReference type="EMBL" id="JBBPFD010000018">
    <property type="protein sequence ID" value="KAK7889530.1"/>
    <property type="molecule type" value="Genomic_DNA"/>
</dbReference>
<sequence length="920" mass="102473">MAEVGIGADPHYFFRAGENITLPCVKAVAYGPVCSQVSWFYYYNESSQAVSRIIEGDVERASPGSSRVSLASNCSLILHKVTDEDTGKYVCRVFDQNEMSTTVFLGVLNVSQAPSVPNQNSSEVTVQCSVSRFSRQCRDGMDRRQSRTFTCQYFNAKDLLLISADYTPDLPESQSLFVYIVSAAVAVLLLLAAAAGLFLKMKSKATTQGDPSGTEAGADAENNVTYAVIDHNKAKRKKQVKNSDSVTYSTVNLQNRAKPDHSATYSQVVYRVTRGQVLKQSPGSSRVSLSSDCSLILHNVTDEDAGKYIYRVSDHNLQKDWDTTVYLGVVSAPPSSDPKYSPSSFTIQCSVFRFSRECGDGRIVWSDRNGKITSNVIQYNCVSYLTVERRLSRTFTCRYFNKDNKPFVSVDYTPEVTLQADIYKYFRAGEDVTLPCDRLKNQGPSCSTVDWFYYKDGSKSDVKVSGGQSKDPRLRLNSECSLIVKNASAEDAGLFFCHLSGRTDSDTNVYLSVLTVSRAPPDPNQKNIITFQCKLWRYSGQYCSDGKFYWLDQNKKMLSEQNSYCESSLEVDLQKAHSRTFTCQYQRQSKLVVFAETDPLTKPEVCPQAVFIYKYFRAGEDVTVPCDRLKHQGPSCSNVDWLYDDGSKADIKVSEGQSQDPRLRLNSNCSVTVQNVSSEDAGSFVCRLSGRPDSDTVVYLSVLTVSRAPPDPNQNNITLQCKLWRYRPHDCSGGGFYWLDQDKKNLSVRENVCESSLEVDLQKKYSRTFTCQYHDQGRRLLLVSAETGPFTKPEVTTAPTPKPPNTHNAEGDPNNTMIYIICGAVASVLLLLVVAAVVFVKIKSKSSPQRAEHIYDDPQPAATVVDPESNLTYAMINHKKPAPKTEQSQVVVEDSVTYSAVTIKKRDDSHSAIYSTVNNT</sequence>